<sequence>MEFYHTYNRGVEKRKIFLEKSDYFRGIHDFYEFNDAKAVVNLNQRLNGSSFNRSSTAINDKLREKIISVGAWSLMPNHYHIFSSPITDNGLPKFHQKFGGGYTCFFNIKYNRNGVLFQGRYKKIKVTSDAQALQLICYIHSNPLEIWKPNWKEKGLTDSEIKDALEFLKKEYRWSSHLDYWGIKNFPSLVDADFMRRFFESPEEYQEFFTNWLRFYSKNIDSLKEVILE</sequence>
<dbReference type="SMART" id="SM01321">
    <property type="entry name" value="Y1_Tnp"/>
    <property type="match status" value="1"/>
</dbReference>
<reference evidence="3" key="1">
    <citation type="submission" date="2017-09" db="EMBL/GenBank/DDBJ databases">
        <title>Depth-based differentiation of microbial function through sediment-hosted aquifers and enrichment of novel symbionts in the deep terrestrial subsurface.</title>
        <authorList>
            <person name="Probst A.J."/>
            <person name="Ladd B."/>
            <person name="Jarett J.K."/>
            <person name="Geller-Mcgrath D.E."/>
            <person name="Sieber C.M.K."/>
            <person name="Emerson J.B."/>
            <person name="Anantharaman K."/>
            <person name="Thomas B.C."/>
            <person name="Malmstrom R."/>
            <person name="Stieglmeier M."/>
            <person name="Klingl A."/>
            <person name="Woyke T."/>
            <person name="Ryan C.M."/>
            <person name="Banfield J.F."/>
        </authorList>
    </citation>
    <scope>NUCLEOTIDE SEQUENCE [LARGE SCALE GENOMIC DNA]</scope>
</reference>
<proteinExistence type="predicted"/>
<dbReference type="InterPro" id="IPR002686">
    <property type="entry name" value="Transposase_17"/>
</dbReference>
<gene>
    <name evidence="2" type="ORF">COT59_00810</name>
</gene>
<protein>
    <recommendedName>
        <fullName evidence="1">Transposase IS200-like domain-containing protein</fullName>
    </recommendedName>
</protein>
<dbReference type="GO" id="GO:0003677">
    <property type="term" value="F:DNA binding"/>
    <property type="evidence" value="ECO:0007669"/>
    <property type="project" value="InterPro"/>
</dbReference>
<dbReference type="GO" id="GO:0006313">
    <property type="term" value="P:DNA transposition"/>
    <property type="evidence" value="ECO:0007669"/>
    <property type="project" value="InterPro"/>
</dbReference>
<dbReference type="SUPFAM" id="SSF143422">
    <property type="entry name" value="Transposase IS200-like"/>
    <property type="match status" value="1"/>
</dbReference>
<evidence type="ECO:0000313" key="3">
    <source>
        <dbReference type="Proteomes" id="UP000229675"/>
    </source>
</evidence>
<evidence type="ECO:0000313" key="2">
    <source>
        <dbReference type="EMBL" id="PIS17398.1"/>
    </source>
</evidence>
<dbReference type="GO" id="GO:0004803">
    <property type="term" value="F:transposase activity"/>
    <property type="evidence" value="ECO:0007669"/>
    <property type="project" value="InterPro"/>
</dbReference>
<name>A0A2H0WZM0_9BACT</name>
<feature type="domain" description="Transposase IS200-like" evidence="1">
    <location>
        <begin position="2"/>
        <end position="142"/>
    </location>
</feature>
<dbReference type="Proteomes" id="UP000229675">
    <property type="component" value="Unassembled WGS sequence"/>
</dbReference>
<dbReference type="AlphaFoldDB" id="A0A2H0WZM0"/>
<organism evidence="2 3">
    <name type="scientific">Candidatus Nealsonbacteria bacterium CG09_land_8_20_14_0_10_42_14</name>
    <dbReference type="NCBI Taxonomy" id="1974707"/>
    <lineage>
        <taxon>Bacteria</taxon>
        <taxon>Candidatus Nealsoniibacteriota</taxon>
    </lineage>
</organism>
<comment type="caution">
    <text evidence="2">The sequence shown here is derived from an EMBL/GenBank/DDBJ whole genome shotgun (WGS) entry which is preliminary data.</text>
</comment>
<dbReference type="PANTHER" id="PTHR34322:SF2">
    <property type="entry name" value="TRANSPOSASE IS200-LIKE DOMAIN-CONTAINING PROTEIN"/>
    <property type="match status" value="1"/>
</dbReference>
<dbReference type="Gene3D" id="3.30.70.1290">
    <property type="entry name" value="Transposase IS200-like"/>
    <property type="match status" value="1"/>
</dbReference>
<dbReference type="EMBL" id="PEZD01000020">
    <property type="protein sequence ID" value="PIS17398.1"/>
    <property type="molecule type" value="Genomic_DNA"/>
</dbReference>
<dbReference type="PANTHER" id="PTHR34322">
    <property type="entry name" value="TRANSPOSASE, Y1_TNP DOMAIN-CONTAINING"/>
    <property type="match status" value="1"/>
</dbReference>
<dbReference type="InterPro" id="IPR036515">
    <property type="entry name" value="Transposase_17_sf"/>
</dbReference>
<evidence type="ECO:0000259" key="1">
    <source>
        <dbReference type="SMART" id="SM01321"/>
    </source>
</evidence>
<accession>A0A2H0WZM0</accession>